<evidence type="ECO:0000256" key="2">
    <source>
        <dbReference type="ARBA" id="ARBA00022475"/>
    </source>
</evidence>
<evidence type="ECO:0000256" key="10">
    <source>
        <dbReference type="ARBA" id="ARBA00040985"/>
    </source>
</evidence>
<keyword evidence="6 12" id="KW-0472">Membrane</keyword>
<dbReference type="InterPro" id="IPR000276">
    <property type="entry name" value="GPCR_Rhodpsn"/>
</dbReference>
<dbReference type="OMA" id="YTISIEC"/>
<feature type="transmembrane region" description="Helical" evidence="12">
    <location>
        <begin position="96"/>
        <end position="117"/>
    </location>
</feature>
<feature type="transmembrane region" description="Helical" evidence="12">
    <location>
        <begin position="179"/>
        <end position="209"/>
    </location>
</feature>
<dbReference type="GeneTree" id="ENSGT00940000160321"/>
<dbReference type="AlphaFoldDB" id="F6T556"/>
<dbReference type="PRINTS" id="PR00237">
    <property type="entry name" value="GPCRRHODOPSN"/>
</dbReference>
<protein>
    <recommendedName>
        <fullName evidence="10">Melatonin receptor type 1A</fullName>
    </recommendedName>
</protein>
<keyword evidence="4 12" id="KW-1133">Transmembrane helix</keyword>
<comment type="similarity">
    <text evidence="11">Belongs to the G-protein coupled receptor 1 family.</text>
</comment>
<dbReference type="Pfam" id="PF00001">
    <property type="entry name" value="7tm_1"/>
    <property type="match status" value="1"/>
</dbReference>
<dbReference type="SUPFAM" id="SSF81321">
    <property type="entry name" value="Family A G protein-coupled receptor-like"/>
    <property type="match status" value="1"/>
</dbReference>
<feature type="transmembrane region" description="Helical" evidence="12">
    <location>
        <begin position="58"/>
        <end position="76"/>
    </location>
</feature>
<dbReference type="Ensembl" id="ENSOANT00000020548.2">
    <property type="protein sequence ID" value="ENSOANP00000020545.2"/>
    <property type="gene ID" value="ENSOANG00000012995.3"/>
</dbReference>
<feature type="transmembrane region" description="Helical" evidence="12">
    <location>
        <begin position="271"/>
        <end position="294"/>
    </location>
</feature>
<dbReference type="InterPro" id="IPR000025">
    <property type="entry name" value="Melatonin_rcpt"/>
</dbReference>
<keyword evidence="2" id="KW-1003">Cell membrane</keyword>
<name>F6T556_ORNAN</name>
<keyword evidence="9 11" id="KW-0807">Transducer</keyword>
<proteinExistence type="inferred from homology"/>
<evidence type="ECO:0000313" key="15">
    <source>
        <dbReference type="Proteomes" id="UP000002279"/>
    </source>
</evidence>
<dbReference type="GO" id="GO:0043235">
    <property type="term" value="C:receptor complex"/>
    <property type="evidence" value="ECO:0007669"/>
    <property type="project" value="Ensembl"/>
</dbReference>
<evidence type="ECO:0000256" key="4">
    <source>
        <dbReference type="ARBA" id="ARBA00022989"/>
    </source>
</evidence>
<dbReference type="PROSITE" id="PS50262">
    <property type="entry name" value="G_PROTEIN_RECEP_F1_2"/>
    <property type="match status" value="1"/>
</dbReference>
<evidence type="ECO:0000256" key="11">
    <source>
        <dbReference type="RuleBase" id="RU000688"/>
    </source>
</evidence>
<evidence type="ECO:0000256" key="6">
    <source>
        <dbReference type="ARBA" id="ARBA00023136"/>
    </source>
</evidence>
<dbReference type="PANTHER" id="PTHR24228">
    <property type="entry name" value="B2 BRADYKININ RECEPTOR/ANGIOTENSIN II RECEPTOR"/>
    <property type="match status" value="1"/>
</dbReference>
<accession>F6T556</accession>
<keyword evidence="3 11" id="KW-0812">Transmembrane</keyword>
<feature type="transmembrane region" description="Helical" evidence="12">
    <location>
        <begin position="23"/>
        <end position="46"/>
    </location>
</feature>
<feature type="transmembrane region" description="Helical" evidence="12">
    <location>
        <begin position="138"/>
        <end position="159"/>
    </location>
</feature>
<evidence type="ECO:0000256" key="12">
    <source>
        <dbReference type="SAM" id="Phobius"/>
    </source>
</evidence>
<reference evidence="14" key="3">
    <citation type="submission" date="2025-09" db="UniProtKB">
        <authorList>
            <consortium name="Ensembl"/>
        </authorList>
    </citation>
    <scope>IDENTIFICATION</scope>
    <source>
        <strain evidence="14">Glennie</strain>
    </source>
</reference>
<gene>
    <name evidence="14" type="primary">MTNR1A</name>
</gene>
<evidence type="ECO:0000256" key="5">
    <source>
        <dbReference type="ARBA" id="ARBA00023040"/>
    </source>
</evidence>
<dbReference type="InterPro" id="IPR017452">
    <property type="entry name" value="GPCR_Rhodpsn_7TM"/>
</dbReference>
<dbReference type="GO" id="GO:0005886">
    <property type="term" value="C:plasma membrane"/>
    <property type="evidence" value="ECO:0000318"/>
    <property type="project" value="GO_Central"/>
</dbReference>
<dbReference type="GO" id="GO:0007193">
    <property type="term" value="P:adenylate cyclase-inhibiting G protein-coupled receptor signaling pathway"/>
    <property type="evidence" value="ECO:0007669"/>
    <property type="project" value="Ensembl"/>
</dbReference>
<organism evidence="14 15">
    <name type="scientific">Ornithorhynchus anatinus</name>
    <name type="common">Duckbill platypus</name>
    <dbReference type="NCBI Taxonomy" id="9258"/>
    <lineage>
        <taxon>Eukaryota</taxon>
        <taxon>Metazoa</taxon>
        <taxon>Chordata</taxon>
        <taxon>Craniata</taxon>
        <taxon>Vertebrata</taxon>
        <taxon>Euteleostomi</taxon>
        <taxon>Mammalia</taxon>
        <taxon>Monotremata</taxon>
        <taxon>Ornithorhynchidae</taxon>
        <taxon>Ornithorhynchus</taxon>
    </lineage>
</organism>
<evidence type="ECO:0000256" key="9">
    <source>
        <dbReference type="ARBA" id="ARBA00023224"/>
    </source>
</evidence>
<sequence length="325" mass="35860">MWANGSEGAEEGVPGRPPWVRPALAFVLIVTIVGDLLGNALVIVSVARNKKLRNAGNAFVVSLAVADLVVAVYPYPLVLRAILQRGWSLGPVHCQVSGFFMGLSVVGSVFNITAIALNRYCSVCHGPRYLRLFSARHTLGYVALVWLLALLAVVPNVLVGSLRYDPRIFSCTFTQSVSAAYTVAVVCFHFLLPMAVVAFCYLRIWGLVLRIQRRRRGRPSPGPRPSPQDLRNFVTMFAVFVLFALCWAPLNFIGLAVAVAPGRTLPRLPDWLFVVSYYLAYFNSCLNAAVYGLLNRHFRREYWNLALGLCPAGGFTSSVKWGLRP</sequence>
<dbReference type="eggNOG" id="KOG3656">
    <property type="taxonomic scope" value="Eukaryota"/>
</dbReference>
<dbReference type="GO" id="GO:0042562">
    <property type="term" value="F:hormone binding"/>
    <property type="evidence" value="ECO:0007669"/>
    <property type="project" value="Ensembl"/>
</dbReference>
<keyword evidence="8 11" id="KW-0675">Receptor</keyword>
<dbReference type="Proteomes" id="UP000002279">
    <property type="component" value="Chromosome 12"/>
</dbReference>
<feature type="domain" description="G-protein coupled receptors family 1 profile" evidence="13">
    <location>
        <begin position="38"/>
        <end position="291"/>
    </location>
</feature>
<dbReference type="PROSITE" id="PS00237">
    <property type="entry name" value="G_PROTEIN_RECEP_F1_1"/>
    <property type="match status" value="1"/>
</dbReference>
<dbReference type="InParanoid" id="F6T556"/>
<dbReference type="GO" id="GO:0008502">
    <property type="term" value="F:melatonin receptor activity"/>
    <property type="evidence" value="ECO:0007669"/>
    <property type="project" value="Ensembl"/>
</dbReference>
<keyword evidence="5 11" id="KW-0297">G-protein coupled receptor</keyword>
<dbReference type="PRINTS" id="PR00857">
    <property type="entry name" value="MELATONINR"/>
</dbReference>
<dbReference type="Gene3D" id="1.20.1070.10">
    <property type="entry name" value="Rhodopsin 7-helix transmembrane proteins"/>
    <property type="match status" value="1"/>
</dbReference>
<dbReference type="PANTHER" id="PTHR24228:SF53">
    <property type="entry name" value="MELATONIN RECEPTOR TYPE 1A"/>
    <property type="match status" value="1"/>
</dbReference>
<evidence type="ECO:0000256" key="1">
    <source>
        <dbReference type="ARBA" id="ARBA00004651"/>
    </source>
</evidence>
<keyword evidence="7" id="KW-1015">Disulfide bond</keyword>
<reference evidence="14" key="2">
    <citation type="submission" date="2025-08" db="UniProtKB">
        <authorList>
            <consortium name="Ensembl"/>
        </authorList>
    </citation>
    <scope>IDENTIFICATION</scope>
    <source>
        <strain evidence="14">Glennie</strain>
    </source>
</reference>
<dbReference type="GO" id="GO:0004930">
    <property type="term" value="F:G protein-coupled receptor activity"/>
    <property type="evidence" value="ECO:0000318"/>
    <property type="project" value="GO_Central"/>
</dbReference>
<evidence type="ECO:0000259" key="13">
    <source>
        <dbReference type="PROSITE" id="PS50262"/>
    </source>
</evidence>
<reference evidence="14 15" key="1">
    <citation type="journal article" date="2008" name="Nature">
        <title>Genome analysis of the platypus reveals unique signatures of evolution.</title>
        <authorList>
            <person name="Warren W.C."/>
            <person name="Hillier L.W."/>
            <person name="Marshall Graves J.A."/>
            <person name="Birney E."/>
            <person name="Ponting C.P."/>
            <person name="Grutzner F."/>
            <person name="Belov K."/>
            <person name="Miller W."/>
            <person name="Clarke L."/>
            <person name="Chinwalla A.T."/>
            <person name="Yang S.P."/>
            <person name="Heger A."/>
            <person name="Locke D.P."/>
            <person name="Miethke P."/>
            <person name="Waters P.D."/>
            <person name="Veyrunes F."/>
            <person name="Fulton L."/>
            <person name="Fulton B."/>
            <person name="Graves T."/>
            <person name="Wallis J."/>
            <person name="Puente X.S."/>
            <person name="Lopez-Otin C."/>
            <person name="Ordonez G.R."/>
            <person name="Eichler E.E."/>
            <person name="Chen L."/>
            <person name="Cheng Z."/>
            <person name="Deakin J.E."/>
            <person name="Alsop A."/>
            <person name="Thompson K."/>
            <person name="Kirby P."/>
            <person name="Papenfuss A.T."/>
            <person name="Wakefield M.J."/>
            <person name="Olender T."/>
            <person name="Lancet D."/>
            <person name="Huttley G.A."/>
            <person name="Smit A.F."/>
            <person name="Pask A."/>
            <person name="Temple-Smith P."/>
            <person name="Batzer M.A."/>
            <person name="Walker J.A."/>
            <person name="Konkel M.K."/>
            <person name="Harris R.S."/>
            <person name="Whittington C.M."/>
            <person name="Wong E.S."/>
            <person name="Gemmell N.J."/>
            <person name="Buschiazzo E."/>
            <person name="Vargas Jentzsch I.M."/>
            <person name="Merkel A."/>
            <person name="Schmitz J."/>
            <person name="Zemann A."/>
            <person name="Churakov G."/>
            <person name="Kriegs J.O."/>
            <person name="Brosius J."/>
            <person name="Murchison E.P."/>
            <person name="Sachidanandam R."/>
            <person name="Smith C."/>
            <person name="Hannon G.J."/>
            <person name="Tsend-Ayush E."/>
            <person name="McMillan D."/>
            <person name="Attenborough R."/>
            <person name="Rens W."/>
            <person name="Ferguson-Smith M."/>
            <person name="Lefevre C.M."/>
            <person name="Sharp J.A."/>
            <person name="Nicholas K.R."/>
            <person name="Ray D.A."/>
            <person name="Kube M."/>
            <person name="Reinhardt R."/>
            <person name="Pringle T.H."/>
            <person name="Taylor J."/>
            <person name="Jones R.C."/>
            <person name="Nixon B."/>
            <person name="Dacheux J.L."/>
            <person name="Niwa H."/>
            <person name="Sekita Y."/>
            <person name="Huang X."/>
            <person name="Stark A."/>
            <person name="Kheradpour P."/>
            <person name="Kellis M."/>
            <person name="Flicek P."/>
            <person name="Chen Y."/>
            <person name="Webber C."/>
            <person name="Hardison R."/>
            <person name="Nelson J."/>
            <person name="Hallsworth-Pepin K."/>
            <person name="Delehaunty K."/>
            <person name="Markovic C."/>
            <person name="Minx P."/>
            <person name="Feng Y."/>
            <person name="Kremitzki C."/>
            <person name="Mitreva M."/>
            <person name="Glasscock J."/>
            <person name="Wylie T."/>
            <person name="Wohldmann P."/>
            <person name="Thiru P."/>
            <person name="Nhan M.N."/>
            <person name="Pohl C.S."/>
            <person name="Smith S.M."/>
            <person name="Hou S."/>
            <person name="Nefedov M."/>
            <person name="de Jong P.J."/>
            <person name="Renfree M.B."/>
            <person name="Mardis E.R."/>
            <person name="Wilson R.K."/>
        </authorList>
    </citation>
    <scope>NUCLEOTIDE SEQUENCE [LARGE SCALE GENOMIC DNA]</scope>
    <source>
        <strain evidence="14 15">Glennie</strain>
    </source>
</reference>
<dbReference type="STRING" id="9258.ENSOANP00000020545"/>
<evidence type="ECO:0000256" key="8">
    <source>
        <dbReference type="ARBA" id="ARBA00023170"/>
    </source>
</evidence>
<dbReference type="HOGENOM" id="CLU_009579_3_3_1"/>
<comment type="subcellular location">
    <subcellularLocation>
        <location evidence="1">Cell membrane</location>
        <topology evidence="1">Multi-pass membrane protein</topology>
    </subcellularLocation>
</comment>
<feature type="transmembrane region" description="Helical" evidence="12">
    <location>
        <begin position="230"/>
        <end position="259"/>
    </location>
</feature>
<keyword evidence="15" id="KW-1185">Reference proteome</keyword>
<dbReference type="GO" id="GO:0007186">
    <property type="term" value="P:G protein-coupled receptor signaling pathway"/>
    <property type="evidence" value="ECO:0000318"/>
    <property type="project" value="GO_Central"/>
</dbReference>
<evidence type="ECO:0000313" key="14">
    <source>
        <dbReference type="Ensembl" id="ENSOANP00000020545.2"/>
    </source>
</evidence>
<evidence type="ECO:0000256" key="3">
    <source>
        <dbReference type="ARBA" id="ARBA00022692"/>
    </source>
</evidence>
<evidence type="ECO:0000256" key="7">
    <source>
        <dbReference type="ARBA" id="ARBA00023157"/>
    </source>
</evidence>
<dbReference type="FunFam" id="1.20.1070.10:FF:000056">
    <property type="entry name" value="Melatonin receptor type 1A"/>
    <property type="match status" value="1"/>
</dbReference>